<dbReference type="RefSeq" id="WP_277104054.1">
    <property type="nucleotide sequence ID" value="NZ_BAAAJS010000035.1"/>
</dbReference>
<keyword evidence="4 8" id="KW-0732">Signal</keyword>
<evidence type="ECO:0000256" key="1">
    <source>
        <dbReference type="ARBA" id="ARBA00007257"/>
    </source>
</evidence>
<dbReference type="Pfam" id="PF17802">
    <property type="entry name" value="SpaA"/>
    <property type="match status" value="1"/>
</dbReference>
<dbReference type="InterPro" id="IPR019931">
    <property type="entry name" value="LPXTG_anchor"/>
</dbReference>
<evidence type="ECO:0000256" key="2">
    <source>
        <dbReference type="ARBA" id="ARBA00022512"/>
    </source>
</evidence>
<dbReference type="Gene3D" id="2.60.40.740">
    <property type="match status" value="1"/>
</dbReference>
<keyword evidence="5" id="KW-0572">Peptidoglycan-anchor</keyword>
<feature type="signal peptide" evidence="8">
    <location>
        <begin position="1"/>
        <end position="24"/>
    </location>
</feature>
<evidence type="ECO:0000256" key="6">
    <source>
        <dbReference type="SAM" id="MobiDB-lite"/>
    </source>
</evidence>
<feature type="transmembrane region" description="Helical" evidence="7">
    <location>
        <begin position="507"/>
        <end position="526"/>
    </location>
</feature>
<comment type="caution">
    <text evidence="10">The sequence shown here is derived from an EMBL/GenBank/DDBJ whole genome shotgun (WGS) entry which is preliminary data.</text>
</comment>
<dbReference type="NCBIfam" id="TIGR01167">
    <property type="entry name" value="LPXTG_anchor"/>
    <property type="match status" value="1"/>
</dbReference>
<keyword evidence="7" id="KW-1133">Transmembrane helix</keyword>
<keyword evidence="11" id="KW-1185">Reference proteome</keyword>
<dbReference type="Pfam" id="PF00746">
    <property type="entry name" value="Gram_pos_anchor"/>
    <property type="match status" value="1"/>
</dbReference>
<accession>A0ABU2B772</accession>
<dbReference type="EMBL" id="JAVDYF010000001">
    <property type="protein sequence ID" value="MDR7354452.1"/>
    <property type="molecule type" value="Genomic_DNA"/>
</dbReference>
<proteinExistence type="inferred from homology"/>
<dbReference type="InterPro" id="IPR041033">
    <property type="entry name" value="SpaA_PFL_dom_1"/>
</dbReference>
<dbReference type="Gene3D" id="2.60.40.10">
    <property type="entry name" value="Immunoglobulins"/>
    <property type="match status" value="2"/>
</dbReference>
<evidence type="ECO:0000256" key="5">
    <source>
        <dbReference type="ARBA" id="ARBA00023088"/>
    </source>
</evidence>
<dbReference type="InterPro" id="IPR013783">
    <property type="entry name" value="Ig-like_fold"/>
</dbReference>
<dbReference type="NCBIfam" id="NF033902">
    <property type="entry name" value="iso_D2_wall_anc"/>
    <property type="match status" value="1"/>
</dbReference>
<reference evidence="10 11" key="1">
    <citation type="submission" date="2023-07" db="EMBL/GenBank/DDBJ databases">
        <title>Sequencing the genomes of 1000 actinobacteria strains.</title>
        <authorList>
            <person name="Klenk H.-P."/>
        </authorList>
    </citation>
    <scope>NUCLEOTIDE SEQUENCE [LARGE SCALE GENOMIC DNA]</scope>
    <source>
        <strain evidence="10 11">DSM 44508</strain>
    </source>
</reference>
<dbReference type="NCBIfam" id="TIGR04226">
    <property type="entry name" value="RrgB_K2N_iso_D2"/>
    <property type="match status" value="1"/>
</dbReference>
<evidence type="ECO:0000313" key="10">
    <source>
        <dbReference type="EMBL" id="MDR7354452.1"/>
    </source>
</evidence>
<dbReference type="PROSITE" id="PS50847">
    <property type="entry name" value="GRAM_POS_ANCHORING"/>
    <property type="match status" value="1"/>
</dbReference>
<evidence type="ECO:0000256" key="8">
    <source>
        <dbReference type="SAM" id="SignalP"/>
    </source>
</evidence>
<evidence type="ECO:0000256" key="7">
    <source>
        <dbReference type="SAM" id="Phobius"/>
    </source>
</evidence>
<comment type="similarity">
    <text evidence="1">Belongs to the serine-aspartate repeat-containing protein (SDr) family.</text>
</comment>
<evidence type="ECO:0000256" key="3">
    <source>
        <dbReference type="ARBA" id="ARBA00022525"/>
    </source>
</evidence>
<dbReference type="InterPro" id="IPR048052">
    <property type="entry name" value="FM1-like"/>
</dbReference>
<dbReference type="Proteomes" id="UP001183619">
    <property type="component" value="Unassembled WGS sequence"/>
</dbReference>
<evidence type="ECO:0000259" key="9">
    <source>
        <dbReference type="PROSITE" id="PS50847"/>
    </source>
</evidence>
<feature type="chain" id="PRO_5046235620" evidence="8">
    <location>
        <begin position="25"/>
        <end position="533"/>
    </location>
</feature>
<dbReference type="PANTHER" id="PTHR36108">
    <property type="entry name" value="COLOSSIN-B-RELATED"/>
    <property type="match status" value="1"/>
</dbReference>
<name>A0ABU2B772_9CORY</name>
<keyword evidence="3" id="KW-0964">Secreted</keyword>
<dbReference type="InterPro" id="IPR032364">
    <property type="entry name" value="GramPos_pilinD1_N"/>
</dbReference>
<feature type="region of interest" description="Disordered" evidence="6">
    <location>
        <begin position="340"/>
        <end position="366"/>
    </location>
</feature>
<sequence>MNIFKKALVASVAAGMLAAGPAGVMVASATVNLNPVTAESIAQLVKDKAPTTLTVHKHEGPDGEAGNGLERTGLAGAIRGAQFTIRKAPTIAPEHEQHKAYDLTTNKGWENAQRLQRDLQVGGTKLSKAAMDEGRSWSQAGNVVETDQSGKAIFSNLEPGLYFVEETLTPQGYNKSVPFMIALPMTHPTELNKRLKDVHVYPKNYKRGAAVKTVEDANKNAGDIIDYSITMPRPVGNVLKKFVVGDLYDPQRLEFKGLELTDRVKVTINGQAVPTTGYTVQNQKQTGLATVTLNEQGLNQFTAADMGHEIVVTLPFELLPVEGGELGPVENKFDIRSQADEEFDPGEPDGDDNPDNPPYRPEDPTKSYFGNVTFVKSDFDQAPIQGAQFNVYRCDSKTDLKGSPIQLILPDGRTKTDVFESNDQGVVELRGLHVNNVVDGQATPSTPAKYCLVEIKSPAGKALLAEPIEFQVTKGDNDKVALVDLATVVNVDQNGGFRLPLTGGTGIYLLLAAGGAFLLIGGGYYLKLQRRRG</sequence>
<keyword evidence="7" id="KW-0812">Transmembrane</keyword>
<evidence type="ECO:0000313" key="11">
    <source>
        <dbReference type="Proteomes" id="UP001183619"/>
    </source>
</evidence>
<dbReference type="PANTHER" id="PTHR36108:SF13">
    <property type="entry name" value="COLOSSIN-B-RELATED"/>
    <property type="match status" value="1"/>
</dbReference>
<gene>
    <name evidence="10" type="ORF">J2S37_000990</name>
</gene>
<dbReference type="InterPro" id="IPR026466">
    <property type="entry name" value="Fim_isopep_form_D2_dom"/>
</dbReference>
<organism evidence="10 11">
    <name type="scientific">Corynebacterium felinum</name>
    <dbReference type="NCBI Taxonomy" id="131318"/>
    <lineage>
        <taxon>Bacteria</taxon>
        <taxon>Bacillati</taxon>
        <taxon>Actinomycetota</taxon>
        <taxon>Actinomycetes</taxon>
        <taxon>Mycobacteriales</taxon>
        <taxon>Corynebacteriaceae</taxon>
        <taxon>Corynebacterium</taxon>
    </lineage>
</organism>
<protein>
    <submittedName>
        <fullName evidence="10">Fimbrial isopeptide formation D2 family protein/LPXTG-motif cell wall-anchored protein</fullName>
    </submittedName>
</protein>
<keyword evidence="2" id="KW-0134">Cell wall</keyword>
<feature type="compositionally biased region" description="Acidic residues" evidence="6">
    <location>
        <begin position="340"/>
        <end position="354"/>
    </location>
</feature>
<evidence type="ECO:0000256" key="4">
    <source>
        <dbReference type="ARBA" id="ARBA00022729"/>
    </source>
</evidence>
<keyword evidence="7" id="KW-0472">Membrane</keyword>
<feature type="domain" description="Gram-positive cocci surface proteins LPxTG" evidence="9">
    <location>
        <begin position="499"/>
        <end position="533"/>
    </location>
</feature>
<dbReference type="Pfam" id="PF16555">
    <property type="entry name" value="GramPos_pilinD1"/>
    <property type="match status" value="1"/>
</dbReference>